<dbReference type="Gene3D" id="2.30.30.70">
    <property type="entry name" value="Ribosomal protein L21"/>
    <property type="match status" value="1"/>
</dbReference>
<reference evidence="7" key="1">
    <citation type="submission" date="2015-10" db="EMBL/GenBank/DDBJ databases">
        <title>Niche specialization of a soil ammonia-oxidizing archaeon, Candidatus Nitrosocosmicus oleophilus.</title>
        <authorList>
            <person name="Jung M.-Y."/>
            <person name="Rhee S.-K."/>
        </authorList>
    </citation>
    <scope>NUCLEOTIDE SEQUENCE [LARGE SCALE GENOMIC DNA]</scope>
    <source>
        <strain evidence="7">MY3</strain>
    </source>
</reference>
<dbReference type="InterPro" id="IPR008991">
    <property type="entry name" value="Translation_prot_SH3-like_sf"/>
</dbReference>
<dbReference type="GeneID" id="60421354"/>
<gene>
    <name evidence="5" type="primary">rpl21e</name>
    <name evidence="6" type="ORF">NMY3_01280</name>
</gene>
<comment type="similarity">
    <text evidence="1 5">Belongs to the eukaryotic ribosomal protein eL21 family.</text>
</comment>
<dbReference type="InterPro" id="IPR018259">
    <property type="entry name" value="Ribosomal_eL21_CS"/>
</dbReference>
<dbReference type="HAMAP" id="MF_00369">
    <property type="entry name" value="Ribosomal_eL21"/>
    <property type="match status" value="1"/>
</dbReference>
<dbReference type="GO" id="GO:0006412">
    <property type="term" value="P:translation"/>
    <property type="evidence" value="ECO:0007669"/>
    <property type="project" value="UniProtKB-UniRule"/>
</dbReference>
<organism evidence="6 7">
    <name type="scientific">Candidatus Nitrosocosmicus oleophilus</name>
    <dbReference type="NCBI Taxonomy" id="1353260"/>
    <lineage>
        <taxon>Archaea</taxon>
        <taxon>Nitrososphaerota</taxon>
        <taxon>Nitrososphaeria</taxon>
        <taxon>Nitrososphaerales</taxon>
        <taxon>Nitrososphaeraceae</taxon>
        <taxon>Candidatus Nitrosocosmicus</taxon>
    </lineage>
</organism>
<dbReference type="InterPro" id="IPR022856">
    <property type="entry name" value="Ribosomal_eL21_arc"/>
</dbReference>
<evidence type="ECO:0000256" key="4">
    <source>
        <dbReference type="ARBA" id="ARBA00035219"/>
    </source>
</evidence>
<keyword evidence="7" id="KW-1185">Reference proteome</keyword>
<name>A0A654LVJ6_9ARCH</name>
<dbReference type="InterPro" id="IPR001147">
    <property type="entry name" value="Ribosomal_eL21"/>
</dbReference>
<evidence type="ECO:0000313" key="7">
    <source>
        <dbReference type="Proteomes" id="UP000058925"/>
    </source>
</evidence>
<dbReference type="PANTHER" id="PTHR20981">
    <property type="entry name" value="60S RIBOSOMAL PROTEIN L21"/>
    <property type="match status" value="1"/>
</dbReference>
<dbReference type="OrthoDB" id="6295at2157"/>
<dbReference type="KEGG" id="taa:NMY3_01280"/>
<dbReference type="AlphaFoldDB" id="A0A654LVJ6"/>
<protein>
    <recommendedName>
        <fullName evidence="4 5">Large ribosomal subunit protein eL21</fullName>
    </recommendedName>
</protein>
<evidence type="ECO:0000313" key="6">
    <source>
        <dbReference type="EMBL" id="ALI35484.1"/>
    </source>
</evidence>
<keyword evidence="2 5" id="KW-0689">Ribosomal protein</keyword>
<dbReference type="InterPro" id="IPR036948">
    <property type="entry name" value="Ribosomal_eL21_sf"/>
</dbReference>
<dbReference type="GO" id="GO:0003735">
    <property type="term" value="F:structural constituent of ribosome"/>
    <property type="evidence" value="ECO:0007669"/>
    <property type="project" value="InterPro"/>
</dbReference>
<evidence type="ECO:0000256" key="2">
    <source>
        <dbReference type="ARBA" id="ARBA00022980"/>
    </source>
</evidence>
<keyword evidence="3 5" id="KW-0687">Ribonucleoprotein</keyword>
<dbReference type="GO" id="GO:0005840">
    <property type="term" value="C:ribosome"/>
    <property type="evidence" value="ECO:0007669"/>
    <property type="project" value="UniProtKB-KW"/>
</dbReference>
<sequence length="94" mass="10712">MPSSHGTRRKSRSILTKSNKITGISYLLIEYKPGDKVVIDIDPSEHNTMPHRRFQGKVGVIEHVGRRIVRVVVVFGSKPKYLQTKLNHIRPIVV</sequence>
<evidence type="ECO:0000256" key="3">
    <source>
        <dbReference type="ARBA" id="ARBA00023274"/>
    </source>
</evidence>
<dbReference type="Pfam" id="PF01157">
    <property type="entry name" value="Ribosomal_L21e"/>
    <property type="match status" value="1"/>
</dbReference>
<proteinExistence type="inferred from homology"/>
<dbReference type="EMBL" id="CP012850">
    <property type="protein sequence ID" value="ALI35484.1"/>
    <property type="molecule type" value="Genomic_DNA"/>
</dbReference>
<dbReference type="GO" id="GO:1990904">
    <property type="term" value="C:ribonucleoprotein complex"/>
    <property type="evidence" value="ECO:0007669"/>
    <property type="project" value="UniProtKB-KW"/>
</dbReference>
<evidence type="ECO:0000256" key="1">
    <source>
        <dbReference type="ARBA" id="ARBA00008427"/>
    </source>
</evidence>
<dbReference type="Proteomes" id="UP000058925">
    <property type="component" value="Chromosome"/>
</dbReference>
<accession>A0A654LVJ6</accession>
<dbReference type="SUPFAM" id="SSF50104">
    <property type="entry name" value="Translation proteins SH3-like domain"/>
    <property type="match status" value="1"/>
</dbReference>
<evidence type="ECO:0000256" key="5">
    <source>
        <dbReference type="HAMAP-Rule" id="MF_00369"/>
    </source>
</evidence>
<dbReference type="PROSITE" id="PS01171">
    <property type="entry name" value="RIBOSOMAL_L21E"/>
    <property type="match status" value="1"/>
</dbReference>
<dbReference type="RefSeq" id="WP_196817939.1">
    <property type="nucleotide sequence ID" value="NZ_CP012850.1"/>
</dbReference>